<organism evidence="1 2">
    <name type="scientific">Candidatus Marithioploca araucensis</name>
    <dbReference type="NCBI Taxonomy" id="70273"/>
    <lineage>
        <taxon>Bacteria</taxon>
        <taxon>Pseudomonadati</taxon>
        <taxon>Pseudomonadota</taxon>
        <taxon>Gammaproteobacteria</taxon>
        <taxon>Thiotrichales</taxon>
        <taxon>Thiotrichaceae</taxon>
        <taxon>Candidatus Marithioploca</taxon>
    </lineage>
</organism>
<proteinExistence type="predicted"/>
<sequence>MPKRLEKSENYFDFSAIQKTPQQELSEGEALIILEKLNTLIQKEEYQDIVDDCADIARQILLLVVDKKSFVKKHPDLRVLRAHHCRTSQDKTTTVSLKDIISAYQKGTLFRHKPGLSNVKDKREFANPLQSVLADATVIIIEAPIVDLLSDIVDKNKIVPCDSAGCLIALSQAQAPSLNPRIEDRVELLKKLLDSNVEDGIFTRGIRYLLILQIEYNLDEKPALWYLSDAEKHKSFVEPIL</sequence>
<name>A0ABT7VTW9_9GAMM</name>
<dbReference type="EMBL" id="JAUCGM010000390">
    <property type="protein sequence ID" value="MDM8562993.1"/>
    <property type="molecule type" value="Genomic_DNA"/>
</dbReference>
<accession>A0ABT7VTW9</accession>
<evidence type="ECO:0000313" key="1">
    <source>
        <dbReference type="EMBL" id="MDM8562993.1"/>
    </source>
</evidence>
<keyword evidence="2" id="KW-1185">Reference proteome</keyword>
<reference evidence="1" key="1">
    <citation type="submission" date="2023-06" db="EMBL/GenBank/DDBJ databases">
        <title>Uncultivated large filamentous bacteria from sulfidic sediments reveal new species and different genomic features in energy metabolism and defense.</title>
        <authorList>
            <person name="Fonseca A."/>
        </authorList>
    </citation>
    <scope>NUCLEOTIDE SEQUENCE</scope>
    <source>
        <strain evidence="1">HSG4</strain>
    </source>
</reference>
<gene>
    <name evidence="1" type="ORF">QUF54_06535</name>
</gene>
<feature type="non-terminal residue" evidence="1">
    <location>
        <position position="241"/>
    </location>
</feature>
<dbReference type="Proteomes" id="UP001171945">
    <property type="component" value="Unassembled WGS sequence"/>
</dbReference>
<evidence type="ECO:0000313" key="2">
    <source>
        <dbReference type="Proteomes" id="UP001171945"/>
    </source>
</evidence>
<protein>
    <submittedName>
        <fullName evidence="1">Uncharacterized protein</fullName>
    </submittedName>
</protein>
<comment type="caution">
    <text evidence="1">The sequence shown here is derived from an EMBL/GenBank/DDBJ whole genome shotgun (WGS) entry which is preliminary data.</text>
</comment>